<evidence type="ECO:0000313" key="1">
    <source>
        <dbReference type="EMBL" id="KKM71686.1"/>
    </source>
</evidence>
<dbReference type="Gene3D" id="3.90.920.10">
    <property type="entry name" value="DNA primase, PRIM domain"/>
    <property type="match status" value="1"/>
</dbReference>
<dbReference type="AlphaFoldDB" id="A0A0F9KAJ5"/>
<feature type="non-terminal residue" evidence="1">
    <location>
        <position position="420"/>
    </location>
</feature>
<organism evidence="1">
    <name type="scientific">marine sediment metagenome</name>
    <dbReference type="NCBI Taxonomy" id="412755"/>
    <lineage>
        <taxon>unclassified sequences</taxon>
        <taxon>metagenomes</taxon>
        <taxon>ecological metagenomes</taxon>
    </lineage>
</organism>
<sequence>MSTYYKSRIGYIIEDFQDKKFDFETIRKEVLDKLNEISHKQVFWKTLKELSMTLTITSPDVAALMAYPKIKSHEFTATVEDVANRVKNSITIVADKIAHTINYYSHLKRNISLQHEIKYTEDDLDNSQRIDILTMNFIANNLGIKDVIAFYNLCDLNEFCFAKSVKIEFHAIKKGTTKAVSIISSDLKKKELTEVQNFLTVEDSKILQHPAFFKILKNYMFPEGYRSRAEITLDIAQESLIPKKRRTIVYDSGRKAKFHEVLTNITPFTRYLQIIKENNISGIYLSVRSTNEEILYLVIDIDVPSVFFKMFPKQIVWDLVLNFADALKPIVSRLGLPAFKINYSGSKGIHIYWALEPQAISDFEKRVNLPELSSSSIPGMRTLKREKISSINDAFKFTKTLLQAILLHTVYQGKIKIPQD</sequence>
<comment type="caution">
    <text evidence="1">The sequence shown here is derived from an EMBL/GenBank/DDBJ whole genome shotgun (WGS) entry which is preliminary data.</text>
</comment>
<gene>
    <name evidence="1" type="ORF">LCGC14_1428150</name>
</gene>
<protein>
    <submittedName>
        <fullName evidence="1">Uncharacterized protein</fullName>
    </submittedName>
</protein>
<reference evidence="1" key="1">
    <citation type="journal article" date="2015" name="Nature">
        <title>Complex archaea that bridge the gap between prokaryotes and eukaryotes.</title>
        <authorList>
            <person name="Spang A."/>
            <person name="Saw J.H."/>
            <person name="Jorgensen S.L."/>
            <person name="Zaremba-Niedzwiedzka K."/>
            <person name="Martijn J."/>
            <person name="Lind A.E."/>
            <person name="van Eijk R."/>
            <person name="Schleper C."/>
            <person name="Guy L."/>
            <person name="Ettema T.J."/>
        </authorList>
    </citation>
    <scope>NUCLEOTIDE SEQUENCE</scope>
</reference>
<dbReference type="EMBL" id="LAZR01009592">
    <property type="protein sequence ID" value="KKM71686.1"/>
    <property type="molecule type" value="Genomic_DNA"/>
</dbReference>
<proteinExistence type="predicted"/>
<name>A0A0F9KAJ5_9ZZZZ</name>
<accession>A0A0F9KAJ5</accession>